<feature type="repeat" description="ANK" evidence="3">
    <location>
        <begin position="544"/>
        <end position="576"/>
    </location>
</feature>
<evidence type="ECO:0000313" key="6">
    <source>
        <dbReference type="EMBL" id="KAJ2903441.1"/>
    </source>
</evidence>
<gene>
    <name evidence="6" type="ORF">MKZ38_009926</name>
</gene>
<dbReference type="Gene3D" id="3.40.50.300">
    <property type="entry name" value="P-loop containing nucleotide triphosphate hydrolases"/>
    <property type="match status" value="1"/>
</dbReference>
<dbReference type="EMBL" id="JAKWBI020000081">
    <property type="protein sequence ID" value="KAJ2903441.1"/>
    <property type="molecule type" value="Genomic_DNA"/>
</dbReference>
<keyword evidence="2 3" id="KW-0040">ANK repeat</keyword>
<dbReference type="PROSITE" id="PS50297">
    <property type="entry name" value="ANK_REP_REGION"/>
    <property type="match status" value="4"/>
</dbReference>
<dbReference type="InterPro" id="IPR036770">
    <property type="entry name" value="Ankyrin_rpt-contain_sf"/>
</dbReference>
<dbReference type="SUPFAM" id="SSF48403">
    <property type="entry name" value="Ankyrin repeat"/>
    <property type="match status" value="2"/>
</dbReference>
<feature type="repeat" description="ANK" evidence="3">
    <location>
        <begin position="580"/>
        <end position="609"/>
    </location>
</feature>
<dbReference type="PANTHER" id="PTHR24171:SF8">
    <property type="entry name" value="BRCA1-ASSOCIATED RING DOMAIN PROTEIN 1"/>
    <property type="match status" value="1"/>
</dbReference>
<reference evidence="6" key="1">
    <citation type="submission" date="2022-07" db="EMBL/GenBank/DDBJ databases">
        <title>Draft genome sequence of Zalerion maritima ATCC 34329, a (micro)plastics degrading marine fungus.</title>
        <authorList>
            <person name="Paco A."/>
            <person name="Goncalves M.F.M."/>
            <person name="Rocha-Santos T.A.P."/>
            <person name="Alves A."/>
        </authorList>
    </citation>
    <scope>NUCLEOTIDE SEQUENCE</scope>
    <source>
        <strain evidence="6">ATCC 34329</strain>
    </source>
</reference>
<dbReference type="SMART" id="SM00248">
    <property type="entry name" value="ANK"/>
    <property type="match status" value="7"/>
</dbReference>
<dbReference type="InterPro" id="IPR002110">
    <property type="entry name" value="Ankyrin_rpt"/>
</dbReference>
<name>A0AAD5RUL0_9PEZI</name>
<organism evidence="6 7">
    <name type="scientific">Zalerion maritima</name>
    <dbReference type="NCBI Taxonomy" id="339359"/>
    <lineage>
        <taxon>Eukaryota</taxon>
        <taxon>Fungi</taxon>
        <taxon>Dikarya</taxon>
        <taxon>Ascomycota</taxon>
        <taxon>Pezizomycotina</taxon>
        <taxon>Sordariomycetes</taxon>
        <taxon>Lulworthiomycetidae</taxon>
        <taxon>Lulworthiales</taxon>
        <taxon>Lulworthiaceae</taxon>
        <taxon>Zalerion</taxon>
    </lineage>
</organism>
<feature type="repeat" description="ANK" evidence="3">
    <location>
        <begin position="681"/>
        <end position="713"/>
    </location>
</feature>
<feature type="repeat" description="ANK" evidence="3">
    <location>
        <begin position="646"/>
        <end position="678"/>
    </location>
</feature>
<keyword evidence="1" id="KW-0677">Repeat</keyword>
<evidence type="ECO:0000256" key="3">
    <source>
        <dbReference type="PROSITE-ProRule" id="PRU00023"/>
    </source>
</evidence>
<dbReference type="InterPro" id="IPR056884">
    <property type="entry name" value="NPHP3-like_N"/>
</dbReference>
<feature type="compositionally biased region" description="Basic and acidic residues" evidence="4">
    <location>
        <begin position="970"/>
        <end position="997"/>
    </location>
</feature>
<dbReference type="InterPro" id="IPR027417">
    <property type="entry name" value="P-loop_NTPase"/>
</dbReference>
<comment type="caution">
    <text evidence="6">The sequence shown here is derived from an EMBL/GenBank/DDBJ whole genome shotgun (WGS) entry which is preliminary data.</text>
</comment>
<evidence type="ECO:0000313" key="7">
    <source>
        <dbReference type="Proteomes" id="UP001201980"/>
    </source>
</evidence>
<evidence type="ECO:0000256" key="1">
    <source>
        <dbReference type="ARBA" id="ARBA00022737"/>
    </source>
</evidence>
<dbReference type="PROSITE" id="PS50088">
    <property type="entry name" value="ANK_REPEAT"/>
    <property type="match status" value="6"/>
</dbReference>
<dbReference type="GO" id="GO:0085020">
    <property type="term" value="P:protein K6-linked ubiquitination"/>
    <property type="evidence" value="ECO:0007669"/>
    <property type="project" value="TreeGrafter"/>
</dbReference>
<dbReference type="Pfam" id="PF12796">
    <property type="entry name" value="Ank_2"/>
    <property type="match status" value="1"/>
</dbReference>
<evidence type="ECO:0000256" key="4">
    <source>
        <dbReference type="SAM" id="MobiDB-lite"/>
    </source>
</evidence>
<dbReference type="SUPFAM" id="SSF52540">
    <property type="entry name" value="P-loop containing nucleoside triphosphate hydrolases"/>
    <property type="match status" value="1"/>
</dbReference>
<dbReference type="PANTHER" id="PTHR24171">
    <property type="entry name" value="ANKYRIN REPEAT DOMAIN-CONTAINING PROTEIN 39-RELATED"/>
    <property type="match status" value="1"/>
</dbReference>
<dbReference type="Gene3D" id="1.25.40.20">
    <property type="entry name" value="Ankyrin repeat-containing domain"/>
    <property type="match status" value="4"/>
</dbReference>
<feature type="domain" description="Nephrocystin 3-like N-terminal" evidence="5">
    <location>
        <begin position="35"/>
        <end position="215"/>
    </location>
</feature>
<dbReference type="Proteomes" id="UP001201980">
    <property type="component" value="Unassembled WGS sequence"/>
</dbReference>
<dbReference type="Pfam" id="PF24883">
    <property type="entry name" value="NPHP3_N"/>
    <property type="match status" value="1"/>
</dbReference>
<evidence type="ECO:0000259" key="5">
    <source>
        <dbReference type="Pfam" id="PF24883"/>
    </source>
</evidence>
<feature type="repeat" description="ANK" evidence="3">
    <location>
        <begin position="714"/>
        <end position="746"/>
    </location>
</feature>
<dbReference type="AlphaFoldDB" id="A0AAD5RUL0"/>
<keyword evidence="7" id="KW-1185">Reference proteome</keyword>
<protein>
    <recommendedName>
        <fullName evidence="5">Nephrocystin 3-like N-terminal domain-containing protein</fullName>
    </recommendedName>
</protein>
<dbReference type="Pfam" id="PF00023">
    <property type="entry name" value="Ank"/>
    <property type="match status" value="1"/>
</dbReference>
<evidence type="ECO:0000256" key="2">
    <source>
        <dbReference type="ARBA" id="ARBA00023043"/>
    </source>
</evidence>
<feature type="repeat" description="ANK" evidence="3">
    <location>
        <begin position="748"/>
        <end position="769"/>
    </location>
</feature>
<proteinExistence type="predicted"/>
<dbReference type="GO" id="GO:0004842">
    <property type="term" value="F:ubiquitin-protein transferase activity"/>
    <property type="evidence" value="ECO:0007669"/>
    <property type="project" value="TreeGrafter"/>
</dbReference>
<accession>A0AAD5RUL0</accession>
<sequence length="1050" mass="115122">MEKPSHPDDADVLAWLTPLDYTCPLSDLISARHGGTLDWFFNSSQFLSWRDNAEAKTLVVRGPSGTGKSVITANAVKDLHSKCSGRQDTAVAYLYCDSQRDLEESSMAMMKCIIRQLVDPRLLAQRLAGEGPSPEKKASVIPGTIKSMYEASKDDVLARPSWGDIYHAFSTVLRLYSKVYIVIDALDECQMSDPSKKWFLERLFRFQKERRGVKIAMAYNPENPENDGPKQDLSSLGCKVLELESAAEDIKKFLSDTIVSQLENREPGEFVFDELIQEGVAFSRNNFLLAQQYIGLKFELDYDAKFSSSVAQSIMEEPMMSGGYPIFNQMYFFSVRCVQGSCHDRTVEDTVVGQAAITFLSLVRGTLSRDELKAGISIWVQESDPRYRSIPDPLTWEYILYTTRGLVKSRTPDRVTLIHPTARKYFKEVFFPGSSRYQVPLVKCFLKYLVSDGFISSGDCPAATNEQGGKETAIRKKNPLQVCIVNTWGQHLIRAAGHEGFRKWPRRILETLTMDFLTNAAAVATAVRVLQTQNPRHFVDAISDGRCALHLCAFIGLSDFISKLLDLGHDINHADPVLGNPLCICARGGHIETLKLLLERGADPSIRSNTGDTALLELSRFARGDAEEMASMLVEEGNDPNSANNKGMSALHVACISADAEMVEILLSLGARVDEPDKTDKKWTPLVYALEVAGTTVVDALIKAGADVNYVDGEGVPALHHAAARWEGAAAQCLLDAGANVNAASRVDGSTALHIAARLGNASALSALLGQLLPGDAIADNDGKTARDFADRELLGYLREKAVAVFANRVEPGILKWVDAMQAAKESTNPDAEWARVLQAGPPGVDLEGDGGLLAAFRELVAAGLCADGNSTDAHDVAMAFAEGDIMTWFLQTCVLVACERGYKETVRTIMSGWGHHISTGRGKKVFDFWDVRPGKDKRGQTPLGAAIKGGWSGTVRVLLGMKDEEEDGKECVGDKGGGVKKEKKQDENGGESKEEWQGMGADPRFADEYGVTPLEWARKVANRELEDMILEKLGAQERDTIGQLSLLRL</sequence>
<feature type="region of interest" description="Disordered" evidence="4">
    <location>
        <begin position="967"/>
        <end position="1007"/>
    </location>
</feature>